<evidence type="ECO:0000313" key="1">
    <source>
        <dbReference type="EMBL" id="CAI9553631.1"/>
    </source>
</evidence>
<proteinExistence type="predicted"/>
<evidence type="ECO:0000313" key="2">
    <source>
        <dbReference type="Proteomes" id="UP001162483"/>
    </source>
</evidence>
<protein>
    <submittedName>
        <fullName evidence="1">Uncharacterized protein</fullName>
    </submittedName>
</protein>
<keyword evidence="2" id="KW-1185">Reference proteome</keyword>
<organism evidence="1 2">
    <name type="scientific">Staurois parvus</name>
    <dbReference type="NCBI Taxonomy" id="386267"/>
    <lineage>
        <taxon>Eukaryota</taxon>
        <taxon>Metazoa</taxon>
        <taxon>Chordata</taxon>
        <taxon>Craniata</taxon>
        <taxon>Vertebrata</taxon>
        <taxon>Euteleostomi</taxon>
        <taxon>Amphibia</taxon>
        <taxon>Batrachia</taxon>
        <taxon>Anura</taxon>
        <taxon>Neobatrachia</taxon>
        <taxon>Ranoidea</taxon>
        <taxon>Ranidae</taxon>
        <taxon>Staurois</taxon>
    </lineage>
</organism>
<feature type="non-terminal residue" evidence="1">
    <location>
        <position position="1"/>
    </location>
</feature>
<gene>
    <name evidence="1" type="ORF">SPARVUS_LOCUS4071888</name>
</gene>
<name>A0ABN9C0W1_9NEOB</name>
<reference evidence="1" key="1">
    <citation type="submission" date="2023-05" db="EMBL/GenBank/DDBJ databases">
        <authorList>
            <person name="Stuckert A."/>
        </authorList>
    </citation>
    <scope>NUCLEOTIDE SEQUENCE</scope>
</reference>
<sequence length="101" mass="11748">SDVCKIWTSVEKHFPHFRTEYGFSCPCVRSLVVCEGLDFCEKTHFLLLRTGIRLLPREFSDVCKDRTSVKNISAPQDLKSIFPHTVQEYGISPCEFFFMHN</sequence>
<accession>A0ABN9C0W1</accession>
<dbReference type="Proteomes" id="UP001162483">
    <property type="component" value="Unassembled WGS sequence"/>
</dbReference>
<dbReference type="EMBL" id="CATNWA010007235">
    <property type="protein sequence ID" value="CAI9553631.1"/>
    <property type="molecule type" value="Genomic_DNA"/>
</dbReference>
<comment type="caution">
    <text evidence="1">The sequence shown here is derived from an EMBL/GenBank/DDBJ whole genome shotgun (WGS) entry which is preliminary data.</text>
</comment>